<evidence type="ECO:0000313" key="3">
    <source>
        <dbReference type="Proteomes" id="UP001597509"/>
    </source>
</evidence>
<protein>
    <submittedName>
        <fullName evidence="2">Uncharacterized protein</fullName>
    </submittedName>
</protein>
<evidence type="ECO:0000256" key="1">
    <source>
        <dbReference type="SAM" id="MobiDB-lite"/>
    </source>
</evidence>
<dbReference type="EMBL" id="JBHUPE010000005">
    <property type="protein sequence ID" value="MFD2904838.1"/>
    <property type="molecule type" value="Genomic_DNA"/>
</dbReference>
<dbReference type="RefSeq" id="WP_380921142.1">
    <property type="nucleotide sequence ID" value="NZ_JBHUPE010000005.1"/>
</dbReference>
<reference evidence="3" key="1">
    <citation type="journal article" date="2019" name="Int. J. Syst. Evol. Microbiol.">
        <title>The Global Catalogue of Microorganisms (GCM) 10K type strain sequencing project: providing services to taxonomists for standard genome sequencing and annotation.</title>
        <authorList>
            <consortium name="The Broad Institute Genomics Platform"/>
            <consortium name="The Broad Institute Genome Sequencing Center for Infectious Disease"/>
            <person name="Wu L."/>
            <person name="Ma J."/>
        </authorList>
    </citation>
    <scope>NUCLEOTIDE SEQUENCE [LARGE SCALE GENOMIC DNA]</scope>
    <source>
        <strain evidence="3">KCTC 22209</strain>
    </source>
</reference>
<keyword evidence="3" id="KW-1185">Reference proteome</keyword>
<feature type="region of interest" description="Disordered" evidence="1">
    <location>
        <begin position="30"/>
        <end position="51"/>
    </location>
</feature>
<organism evidence="2 3">
    <name type="scientific">Sphingobacterium anhuiense</name>
    <dbReference type="NCBI Taxonomy" id="493780"/>
    <lineage>
        <taxon>Bacteria</taxon>
        <taxon>Pseudomonadati</taxon>
        <taxon>Bacteroidota</taxon>
        <taxon>Sphingobacteriia</taxon>
        <taxon>Sphingobacteriales</taxon>
        <taxon>Sphingobacteriaceae</taxon>
        <taxon>Sphingobacterium</taxon>
    </lineage>
</organism>
<accession>A0ABW5YWU1</accession>
<proteinExistence type="predicted"/>
<gene>
    <name evidence="2" type="ORF">ACFS6I_12940</name>
</gene>
<dbReference type="Proteomes" id="UP001597509">
    <property type="component" value="Unassembled WGS sequence"/>
</dbReference>
<name>A0ABW5YWU1_9SPHI</name>
<sequence length="51" mass="5549">METKNQKKKENYIPPILSIIIVATEQGAATGSAQVSQGGSPLDDDYRKLED</sequence>
<comment type="caution">
    <text evidence="2">The sequence shown here is derived from an EMBL/GenBank/DDBJ whole genome shotgun (WGS) entry which is preliminary data.</text>
</comment>
<feature type="compositionally biased region" description="Polar residues" evidence="1">
    <location>
        <begin position="30"/>
        <end position="39"/>
    </location>
</feature>
<evidence type="ECO:0000313" key="2">
    <source>
        <dbReference type="EMBL" id="MFD2904838.1"/>
    </source>
</evidence>